<dbReference type="Pfam" id="PF00809">
    <property type="entry name" value="Pterin_bind"/>
    <property type="match status" value="1"/>
</dbReference>
<dbReference type="PANTHER" id="PTHR20941">
    <property type="entry name" value="FOLATE SYNTHESIS PROTEINS"/>
    <property type="match status" value="1"/>
</dbReference>
<comment type="caution">
    <text evidence="2">The sequence shown here is derived from an EMBL/GenBank/DDBJ whole genome shotgun (WGS) entry which is preliminary data.</text>
</comment>
<name>A0A6P1ZD45_9BACT</name>
<dbReference type="PROSITE" id="PS50972">
    <property type="entry name" value="PTERIN_BINDING"/>
    <property type="match status" value="1"/>
</dbReference>
<dbReference type="GO" id="GO:0005829">
    <property type="term" value="C:cytosol"/>
    <property type="evidence" value="ECO:0007669"/>
    <property type="project" value="TreeGrafter"/>
</dbReference>
<dbReference type="InterPro" id="IPR045031">
    <property type="entry name" value="DHP_synth-like"/>
</dbReference>
<evidence type="ECO:0000313" key="3">
    <source>
        <dbReference type="Proteomes" id="UP000434052"/>
    </source>
</evidence>
<feature type="domain" description="Pterin-binding" evidence="1">
    <location>
        <begin position="1"/>
        <end position="173"/>
    </location>
</feature>
<dbReference type="Proteomes" id="UP000434052">
    <property type="component" value="Unassembled WGS sequence"/>
</dbReference>
<gene>
    <name evidence="2" type="ORF">DQK91_22580</name>
</gene>
<evidence type="ECO:0000313" key="2">
    <source>
        <dbReference type="EMBL" id="TVM27590.1"/>
    </source>
</evidence>
<dbReference type="AlphaFoldDB" id="A0A6P1ZD45"/>
<dbReference type="InterPro" id="IPR011005">
    <property type="entry name" value="Dihydropteroate_synth-like_sf"/>
</dbReference>
<evidence type="ECO:0000259" key="1">
    <source>
        <dbReference type="PROSITE" id="PS50972"/>
    </source>
</evidence>
<dbReference type="Gene3D" id="3.20.20.20">
    <property type="entry name" value="Dihydropteroate synthase-like"/>
    <property type="match status" value="1"/>
</dbReference>
<dbReference type="InterPro" id="IPR000489">
    <property type="entry name" value="Pterin-binding_dom"/>
</dbReference>
<dbReference type="GO" id="GO:0046654">
    <property type="term" value="P:tetrahydrofolate biosynthetic process"/>
    <property type="evidence" value="ECO:0007669"/>
    <property type="project" value="TreeGrafter"/>
</dbReference>
<organism evidence="2 3">
    <name type="scientific">Oceanidesulfovibrio marinus</name>
    <dbReference type="NCBI Taxonomy" id="370038"/>
    <lineage>
        <taxon>Bacteria</taxon>
        <taxon>Pseudomonadati</taxon>
        <taxon>Thermodesulfobacteriota</taxon>
        <taxon>Desulfovibrionia</taxon>
        <taxon>Desulfovibrionales</taxon>
        <taxon>Desulfovibrionaceae</taxon>
        <taxon>Oceanidesulfovibrio</taxon>
    </lineage>
</organism>
<sequence>MAAQSLDAGSFIVNDVSSCLFDPALRDVLVKNKPGYVLMQSLGKPGPMQNAPQDDYVVEYVFRFFEQEICALVRAGLPEDRIVLEPGIGFGTTLEHNLALIATLERFGALGRPLLMALSTQERVGEDAGFWSAGSRKSEPGRHGPFLVATVSHPPRPRCGADRTVIARGTRAG</sequence>
<dbReference type="RefSeq" id="WP_235896789.1">
    <property type="nucleotide sequence ID" value="NZ_QMIF01000167.1"/>
</dbReference>
<feature type="non-terminal residue" evidence="2">
    <location>
        <position position="173"/>
    </location>
</feature>
<accession>A0A6P1ZD45</accession>
<protein>
    <recommendedName>
        <fullName evidence="1">Pterin-binding domain-containing protein</fullName>
    </recommendedName>
</protein>
<dbReference type="EMBL" id="QMIF01000167">
    <property type="protein sequence ID" value="TVM27590.1"/>
    <property type="molecule type" value="Genomic_DNA"/>
</dbReference>
<dbReference type="SUPFAM" id="SSF51717">
    <property type="entry name" value="Dihydropteroate synthetase-like"/>
    <property type="match status" value="1"/>
</dbReference>
<dbReference type="PANTHER" id="PTHR20941:SF1">
    <property type="entry name" value="FOLIC ACID SYNTHESIS PROTEIN FOL1"/>
    <property type="match status" value="1"/>
</dbReference>
<dbReference type="GO" id="GO:0004156">
    <property type="term" value="F:dihydropteroate synthase activity"/>
    <property type="evidence" value="ECO:0007669"/>
    <property type="project" value="TreeGrafter"/>
</dbReference>
<reference evidence="2 3" key="1">
    <citation type="submission" date="2018-06" db="EMBL/GenBank/DDBJ databases">
        <title>Complete genome of Desulfovibrio marinus P48SEP.</title>
        <authorList>
            <person name="Crispim J.S."/>
            <person name="Vidigal P.M.P."/>
            <person name="Silva L.C.F."/>
            <person name="Araujo L.C."/>
            <person name="Laguardia C.N."/>
            <person name="Dias R.S."/>
            <person name="Sousa M.P."/>
            <person name="Paula S.O."/>
            <person name="Silva C."/>
        </authorList>
    </citation>
    <scope>NUCLEOTIDE SEQUENCE [LARGE SCALE GENOMIC DNA]</scope>
    <source>
        <strain evidence="2 3">P48SEP</strain>
    </source>
</reference>
<proteinExistence type="predicted"/>